<keyword evidence="9" id="KW-1133">Transmembrane helix</keyword>
<evidence type="ECO:0000256" key="9">
    <source>
        <dbReference type="ARBA" id="ARBA00022989"/>
    </source>
</evidence>
<protein>
    <recommendedName>
        <fullName evidence="15">VWFA domain-containing protein</fullName>
    </recommendedName>
</protein>
<comment type="caution">
    <text evidence="16">The sequence shown here is derived from an EMBL/GenBank/DDBJ whole genome shotgun (WGS) entry which is preliminary data.</text>
</comment>
<organism evidence="16 17">
    <name type="scientific">Caenorhabditis bovis</name>
    <dbReference type="NCBI Taxonomy" id="2654633"/>
    <lineage>
        <taxon>Eukaryota</taxon>
        <taxon>Metazoa</taxon>
        <taxon>Ecdysozoa</taxon>
        <taxon>Nematoda</taxon>
        <taxon>Chromadorea</taxon>
        <taxon>Rhabditida</taxon>
        <taxon>Rhabditina</taxon>
        <taxon>Rhabditomorpha</taxon>
        <taxon>Rhabditoidea</taxon>
        <taxon>Rhabditidae</taxon>
        <taxon>Peloderinae</taxon>
        <taxon>Caenorhabditis</taxon>
    </lineage>
</organism>
<name>A0A8S1ESI0_9PELO</name>
<dbReference type="PANTHER" id="PTHR10166:SF65">
    <property type="entry name" value="VWFA DOMAIN-CONTAINING PROTEIN"/>
    <property type="match status" value="1"/>
</dbReference>
<keyword evidence="4" id="KW-0107">Calcium channel</keyword>
<evidence type="ECO:0000313" key="17">
    <source>
        <dbReference type="Proteomes" id="UP000494206"/>
    </source>
</evidence>
<dbReference type="CDD" id="cd01463">
    <property type="entry name" value="vWA_VGCC_like"/>
    <property type="match status" value="1"/>
</dbReference>
<evidence type="ECO:0000259" key="15">
    <source>
        <dbReference type="PROSITE" id="PS50234"/>
    </source>
</evidence>
<keyword evidence="7" id="KW-0106">Calcium</keyword>
<gene>
    <name evidence="16" type="ORF">CBOVIS_LOCUS6569</name>
</gene>
<feature type="chain" id="PRO_5035925815" description="VWFA domain-containing protein" evidence="14">
    <location>
        <begin position="21"/>
        <end position="1067"/>
    </location>
</feature>
<dbReference type="PROSITE" id="PS50234">
    <property type="entry name" value="VWFA"/>
    <property type="match status" value="1"/>
</dbReference>
<keyword evidence="17" id="KW-1185">Reference proteome</keyword>
<keyword evidence="13" id="KW-0407">Ion channel</keyword>
<evidence type="ECO:0000313" key="16">
    <source>
        <dbReference type="EMBL" id="CAB3404195.1"/>
    </source>
</evidence>
<sequence>MGRLNAILFWAIVTQLPSETIEEAPPSLVQFSQNVLRDFEHQSKFSLVQEEYEKLKSSIRSRRENAAEKLREAEIYLDDLFTKRVDALKKIVASAEASANAFEEYNDMAHSVAQNEARCEVYMKKMNDSDVHYVSNFVDGHTKSGTHITIESYQCDPNVMRDYDWTGTKHLENVMTENKKESPEMGHQYIGTYSGLTRMYPRRSWKVEPSPITIDLFDPRFRPWFVNAESVPKDVVFLIDYSGSVKGPTMHLIKITMMYILSTLNPNDYFFGVYFNSHFNPIVNCLNRTFLPATTSNKKVFFEELGLLEEKDQAHFAQPLKFSLDVLRGNLESNHSIFSGYRSEGHKLLIIFTDGVDEWPHQVLDEEFQTRNNELIRIFGFSMGYGTNQLPLQKYMACKSSGGYSEIDSIMDVKPQSRMFLNVLSSVRGETLRTVPVEKRQPSWTQLYMEAQGLGPTITLSMPILASDHSIWGQQKIAGIAAIDISIRELTNSLPLTSEDMYAYIVDNNGVLVYHPSLNIPKTEVHCVRRSACYDASQVKMKAGSGLRVQYGFSDERVYRLVGLIDSIPTIDMYDLEADLTAVKDLRRRITTKTCHEEPIKEGSKEYYCANLKNSPYTIVVVLDKNLSSLHYDDDIEEIPIINNKLVTFLYPRRDVCDWKLDSYSVVDRYAAWAHLSQTDACSKHDMRLARALSNGMTKWAQAWPYSDVEIPCTKTLLPRNASALHYVNTFIHTRKKIAAFYPACSISNMKQIVKKFDNEVQEMDNYDFLQFSMRAGNLFMYRTIADYNNNRLAVVGTQWRENYLDEYFTNFTSKHDDWNICKKQECSLITRNGHVVASSSTRRVAHLSKFDPQLFESLVKGNLVAVNTWVDVQAECMAKRTAPWSSPAPGPSNLLRHSVQFLFETFKMSFWKNLFESLALFVDAQPSMTGKTCTFQRIKPFERCSVKHFHYRMTLNITKQLQLVGMSTCSRYAMLYPVPNTALSLIIADRACSMYKPKKRYESDQKKLEKCDVIHSNPRRPPPILDDWKIHRQESYVDCETEISLSKRSTFYITISIYLLLLCIIY</sequence>
<evidence type="ECO:0000256" key="4">
    <source>
        <dbReference type="ARBA" id="ARBA00022673"/>
    </source>
</evidence>
<reference evidence="16 17" key="1">
    <citation type="submission" date="2020-04" db="EMBL/GenBank/DDBJ databases">
        <authorList>
            <person name="Laetsch R D."/>
            <person name="Stevens L."/>
            <person name="Kumar S."/>
            <person name="Blaxter L. M."/>
        </authorList>
    </citation>
    <scope>NUCLEOTIDE SEQUENCE [LARGE SCALE GENOMIC DNA]</scope>
</reference>
<keyword evidence="2" id="KW-0813">Transport</keyword>
<dbReference type="InterPro" id="IPR051173">
    <property type="entry name" value="Ca_channel_alpha-2/delta"/>
</dbReference>
<evidence type="ECO:0000256" key="3">
    <source>
        <dbReference type="ARBA" id="ARBA00022568"/>
    </source>
</evidence>
<dbReference type="AlphaFoldDB" id="A0A8S1ESI0"/>
<feature type="signal peptide" evidence="14">
    <location>
        <begin position="1"/>
        <end position="20"/>
    </location>
</feature>
<evidence type="ECO:0000256" key="10">
    <source>
        <dbReference type="ARBA" id="ARBA00023065"/>
    </source>
</evidence>
<feature type="domain" description="VWFA" evidence="15">
    <location>
        <begin position="234"/>
        <end position="424"/>
    </location>
</feature>
<dbReference type="GO" id="GO:0005891">
    <property type="term" value="C:voltage-gated calcium channel complex"/>
    <property type="evidence" value="ECO:0007669"/>
    <property type="project" value="TreeGrafter"/>
</dbReference>
<dbReference type="GO" id="GO:0005245">
    <property type="term" value="F:voltage-gated calcium channel activity"/>
    <property type="evidence" value="ECO:0007669"/>
    <property type="project" value="TreeGrafter"/>
</dbReference>
<dbReference type="SUPFAM" id="SSF53300">
    <property type="entry name" value="vWA-like"/>
    <property type="match status" value="1"/>
</dbReference>
<dbReference type="InterPro" id="IPR013608">
    <property type="entry name" value="VWA_N"/>
</dbReference>
<dbReference type="PANTHER" id="PTHR10166">
    <property type="entry name" value="VOLTAGE-DEPENDENT CALCIUM CHANNEL SUBUNIT ALPHA-2/DELTA-RELATED"/>
    <property type="match status" value="1"/>
</dbReference>
<keyword evidence="10" id="KW-0406">Ion transport</keyword>
<evidence type="ECO:0000256" key="6">
    <source>
        <dbReference type="ARBA" id="ARBA00022729"/>
    </source>
</evidence>
<dbReference type="Pfam" id="PF08399">
    <property type="entry name" value="VWA_N"/>
    <property type="match status" value="1"/>
</dbReference>
<evidence type="ECO:0000256" key="8">
    <source>
        <dbReference type="ARBA" id="ARBA00022882"/>
    </source>
</evidence>
<comment type="subcellular location">
    <subcellularLocation>
        <location evidence="1">Membrane</location>
        <topology evidence="1">Single-pass type I membrane protein</topology>
    </subcellularLocation>
</comment>
<evidence type="ECO:0000256" key="5">
    <source>
        <dbReference type="ARBA" id="ARBA00022692"/>
    </source>
</evidence>
<evidence type="ECO:0000256" key="7">
    <source>
        <dbReference type="ARBA" id="ARBA00022837"/>
    </source>
</evidence>
<dbReference type="InterPro" id="IPR002035">
    <property type="entry name" value="VWF_A"/>
</dbReference>
<keyword evidence="6 14" id="KW-0732">Signal</keyword>
<evidence type="ECO:0000256" key="12">
    <source>
        <dbReference type="ARBA" id="ARBA00023180"/>
    </source>
</evidence>
<dbReference type="Proteomes" id="UP000494206">
    <property type="component" value="Unassembled WGS sequence"/>
</dbReference>
<proteinExistence type="predicted"/>
<accession>A0A8S1ESI0</accession>
<keyword evidence="5" id="KW-0812">Transmembrane</keyword>
<evidence type="ECO:0000256" key="11">
    <source>
        <dbReference type="ARBA" id="ARBA00023136"/>
    </source>
</evidence>
<keyword evidence="11" id="KW-0472">Membrane</keyword>
<evidence type="ECO:0000256" key="2">
    <source>
        <dbReference type="ARBA" id="ARBA00022448"/>
    </source>
</evidence>
<dbReference type="Gene3D" id="3.40.50.410">
    <property type="entry name" value="von Willebrand factor, type A domain"/>
    <property type="match status" value="1"/>
</dbReference>
<keyword evidence="12" id="KW-0325">Glycoprotein</keyword>
<keyword evidence="8" id="KW-0851">Voltage-gated channel</keyword>
<evidence type="ECO:0000256" key="14">
    <source>
        <dbReference type="SAM" id="SignalP"/>
    </source>
</evidence>
<dbReference type="Gene3D" id="3.30.450.20">
    <property type="entry name" value="PAS domain"/>
    <property type="match status" value="1"/>
</dbReference>
<evidence type="ECO:0000256" key="13">
    <source>
        <dbReference type="ARBA" id="ARBA00023303"/>
    </source>
</evidence>
<dbReference type="InterPro" id="IPR036465">
    <property type="entry name" value="vWFA_dom_sf"/>
</dbReference>
<evidence type="ECO:0000256" key="1">
    <source>
        <dbReference type="ARBA" id="ARBA00004479"/>
    </source>
</evidence>
<dbReference type="EMBL" id="CADEPM010000004">
    <property type="protein sequence ID" value="CAB3404195.1"/>
    <property type="molecule type" value="Genomic_DNA"/>
</dbReference>
<dbReference type="SMART" id="SM00327">
    <property type="entry name" value="VWA"/>
    <property type="match status" value="1"/>
</dbReference>
<keyword evidence="3" id="KW-0109">Calcium transport</keyword>
<dbReference type="OrthoDB" id="10054666at2759"/>